<sequence>MPTEPRPASAPAADDAAALDSAALDAAAVAFAAADSVVEPVAHASSTDASAHDLQSAREQRIRRVLDFEGRWTSHGGAKARAIRAEFGWTTTRYYQVLDGLLETPEALHHDPMLVRRLLRVREGR</sequence>
<protein>
    <recommendedName>
        <fullName evidence="3">DUF3263 domain-containing protein</fullName>
    </recommendedName>
</protein>
<organism evidence="1 2">
    <name type="scientific">Agrococcus pavilionensis RW1</name>
    <dbReference type="NCBI Taxonomy" id="1330458"/>
    <lineage>
        <taxon>Bacteria</taxon>
        <taxon>Bacillati</taxon>
        <taxon>Actinomycetota</taxon>
        <taxon>Actinomycetes</taxon>
        <taxon>Micrococcales</taxon>
        <taxon>Microbacteriaceae</taxon>
        <taxon>Agrococcus</taxon>
    </lineage>
</organism>
<dbReference type="Pfam" id="PF11662">
    <property type="entry name" value="DUF3263"/>
    <property type="match status" value="1"/>
</dbReference>
<dbReference type="InterPro" id="IPR021678">
    <property type="entry name" value="DUF3263"/>
</dbReference>
<accession>U1LPS5</accession>
<comment type="caution">
    <text evidence="1">The sequence shown here is derived from an EMBL/GenBank/DDBJ whole genome shotgun (WGS) entry which is preliminary data.</text>
</comment>
<dbReference type="AlphaFoldDB" id="U1LPS5"/>
<gene>
    <name evidence="1" type="ORF">L332_06195</name>
</gene>
<evidence type="ECO:0000313" key="2">
    <source>
        <dbReference type="Proteomes" id="UP000016462"/>
    </source>
</evidence>
<dbReference type="RefSeq" id="WP_021010714.1">
    <property type="nucleotide sequence ID" value="NZ_ASHR01000026.1"/>
</dbReference>
<reference evidence="1 2" key="1">
    <citation type="journal article" date="2013" name="Genome Announc.">
        <title>First draft genome sequence from a member of the genus agrococcus, isolated from modern microbialites.</title>
        <authorList>
            <person name="White R.A.III."/>
            <person name="Grassa C.J."/>
            <person name="Suttle C.A."/>
        </authorList>
    </citation>
    <scope>NUCLEOTIDE SEQUENCE [LARGE SCALE GENOMIC DNA]</scope>
    <source>
        <strain evidence="1 2">RW1</strain>
    </source>
</reference>
<dbReference type="OrthoDB" id="3268863at2"/>
<evidence type="ECO:0000313" key="1">
    <source>
        <dbReference type="EMBL" id="ERG64012.1"/>
    </source>
</evidence>
<proteinExistence type="predicted"/>
<keyword evidence="2" id="KW-1185">Reference proteome</keyword>
<evidence type="ECO:0008006" key="3">
    <source>
        <dbReference type="Google" id="ProtNLM"/>
    </source>
</evidence>
<dbReference type="Proteomes" id="UP000016462">
    <property type="component" value="Unassembled WGS sequence"/>
</dbReference>
<name>U1LPS5_9MICO</name>
<dbReference type="EMBL" id="ASHR01000026">
    <property type="protein sequence ID" value="ERG64012.1"/>
    <property type="molecule type" value="Genomic_DNA"/>
</dbReference>